<evidence type="ECO:0000256" key="1">
    <source>
        <dbReference type="SAM" id="MobiDB-lite"/>
    </source>
</evidence>
<dbReference type="eggNOG" id="ENOG502R42J">
    <property type="taxonomic scope" value="Eukaryota"/>
</dbReference>
<evidence type="ECO:0000313" key="2">
    <source>
        <dbReference type="EnsemblPlants" id="LPERR12G15180.1"/>
    </source>
</evidence>
<dbReference type="HOGENOM" id="CLU_017109_0_0_1"/>
<dbReference type="EnsemblPlants" id="LPERR12G15180.1">
    <property type="protein sequence ID" value="LPERR12G15180.1"/>
    <property type="gene ID" value="LPERR12G15180"/>
</dbReference>
<sequence length="839" mass="95539">MPRLPKFVSARRSARRHALADLNSSRTARLAANDDNDFVDPPSRRVNVAAKFVALVSRCVPSAITPIFRRLNKVKTDLVKEMGFGGLLHMPLITNRRDFSYWLLSRVSPTRSAIKLSNGDFLPFCTNDVTKVFGIPCEGEELDSPSPDVVAHVKTLIARRLGVTDFKDVNKEILEEVILKYHKGFMSDDDKDAFKTAFLILVMMKFLAPQANLDNICPRYFYALVDTSEISKFNWSAYVLNEILAAAEAAQKKIADGQRCGYINGCVIFLQIFYLDNLDLGHLSFQHGILPRIALYDNESLKQRYKMDMRSKSVYKATEYGKLKLLYGQKEMYVTPDQVTSIFCVVICRMLWQMKFPEYCLRNTEIYTLNLSQIPQEREELVTVTEGSKNCTSANMSSHNQDQSSHGYTCSLDNVVGETGIDVNQKIPQTPSLGNDVGDGRKVGDDSTDVTANKSINLNRTIRQETPTSPQFVPIRIYTGIDIEPPSFDLNIDWSPSKKTDTPISPRSISREIAAASLDVLADIYYENSQGEIKPYHGSKRDLPEPRVLQFEGNIGSQSQNTLTSSPLDLIPDQVRTRAEGVRDVLIVWIRSYQETSHLKSVWISNFTHTPQTLTGAQMRTILWGNEKLEHCTCVVYTRRMLEIELEKFGGMLAYGWRHFLEPDFYLAAIAGNEWWDPKAFREQFIGDSIKYDVSKCTMPIMDKMNTSFRNLQLEVDLANYSKPRCNWHMLCTGKENMAKKYTQFESKFQLLSHARTYKEFEEQWLNIGREYGMQSENAYIQNAQMLADEPELQDSHKNTLTWINKDDKILVGATLEHQGNDNVEEIDDAAHPPTEEIG</sequence>
<reference evidence="3" key="2">
    <citation type="submission" date="2013-12" db="EMBL/GenBank/DDBJ databases">
        <authorList>
            <person name="Yu Y."/>
            <person name="Lee S."/>
            <person name="de Baynast K."/>
            <person name="Wissotski M."/>
            <person name="Liu L."/>
            <person name="Talag J."/>
            <person name="Goicoechea J."/>
            <person name="Angelova A."/>
            <person name="Jetty R."/>
            <person name="Kudrna D."/>
            <person name="Golser W."/>
            <person name="Rivera L."/>
            <person name="Zhang J."/>
            <person name="Wing R."/>
        </authorList>
    </citation>
    <scope>NUCLEOTIDE SEQUENCE</scope>
</reference>
<dbReference type="Proteomes" id="UP000032180">
    <property type="component" value="Chromosome 12"/>
</dbReference>
<reference evidence="2 3" key="1">
    <citation type="submission" date="2012-08" db="EMBL/GenBank/DDBJ databases">
        <title>Oryza genome evolution.</title>
        <authorList>
            <person name="Wing R.A."/>
        </authorList>
    </citation>
    <scope>NUCLEOTIDE SEQUENCE</scope>
</reference>
<keyword evidence="3" id="KW-1185">Reference proteome</keyword>
<dbReference type="Gramene" id="LPERR12G15180.1">
    <property type="protein sequence ID" value="LPERR12G15180.1"/>
    <property type="gene ID" value="LPERR12G15180"/>
</dbReference>
<organism evidence="2 3">
    <name type="scientific">Leersia perrieri</name>
    <dbReference type="NCBI Taxonomy" id="77586"/>
    <lineage>
        <taxon>Eukaryota</taxon>
        <taxon>Viridiplantae</taxon>
        <taxon>Streptophyta</taxon>
        <taxon>Embryophyta</taxon>
        <taxon>Tracheophyta</taxon>
        <taxon>Spermatophyta</taxon>
        <taxon>Magnoliopsida</taxon>
        <taxon>Liliopsida</taxon>
        <taxon>Poales</taxon>
        <taxon>Poaceae</taxon>
        <taxon>BOP clade</taxon>
        <taxon>Oryzoideae</taxon>
        <taxon>Oryzeae</taxon>
        <taxon>Oryzinae</taxon>
        <taxon>Leersia</taxon>
    </lineage>
</organism>
<protein>
    <recommendedName>
        <fullName evidence="4">Aminotransferase-like plant mobile domain-containing protein</fullName>
    </recommendedName>
</protein>
<proteinExistence type="predicted"/>
<evidence type="ECO:0000313" key="3">
    <source>
        <dbReference type="Proteomes" id="UP000032180"/>
    </source>
</evidence>
<dbReference type="AlphaFoldDB" id="A0A0D9Y174"/>
<evidence type="ECO:0008006" key="4">
    <source>
        <dbReference type="Google" id="ProtNLM"/>
    </source>
</evidence>
<accession>A0A0D9Y174</accession>
<dbReference type="PANTHER" id="PTHR34835:SF43">
    <property type="entry name" value="OS01G0152500 PROTEIN"/>
    <property type="match status" value="1"/>
</dbReference>
<name>A0A0D9Y174_9ORYZ</name>
<dbReference type="PANTHER" id="PTHR34835">
    <property type="entry name" value="OS07G0283600 PROTEIN-RELATED"/>
    <property type="match status" value="1"/>
</dbReference>
<feature type="region of interest" description="Disordered" evidence="1">
    <location>
        <begin position="425"/>
        <end position="451"/>
    </location>
</feature>
<reference evidence="2" key="3">
    <citation type="submission" date="2015-04" db="UniProtKB">
        <authorList>
            <consortium name="EnsemblPlants"/>
        </authorList>
    </citation>
    <scope>IDENTIFICATION</scope>
</reference>